<comment type="similarity">
    <text evidence="1">Belongs to the peptidase C1 family.</text>
</comment>
<dbReference type="Pfam" id="PF08246">
    <property type="entry name" value="Inhibitor_I29"/>
    <property type="match status" value="1"/>
</dbReference>
<dbReference type="InterPro" id="IPR013201">
    <property type="entry name" value="Prot_inhib_I29"/>
</dbReference>
<dbReference type="EMBL" id="OZ019903">
    <property type="protein sequence ID" value="CAK9196611.1"/>
    <property type="molecule type" value="Genomic_DNA"/>
</dbReference>
<keyword evidence="2" id="KW-0645">Protease</keyword>
<dbReference type="InterPro" id="IPR000169">
    <property type="entry name" value="Pept_cys_AS"/>
</dbReference>
<dbReference type="Pfam" id="PF00112">
    <property type="entry name" value="Peptidase_C1"/>
    <property type="match status" value="1"/>
</dbReference>
<protein>
    <submittedName>
        <fullName evidence="9">Uncharacterized protein</fullName>
    </submittedName>
</protein>
<evidence type="ECO:0000256" key="1">
    <source>
        <dbReference type="ARBA" id="ARBA00008455"/>
    </source>
</evidence>
<dbReference type="InterPro" id="IPR039417">
    <property type="entry name" value="Peptidase_C1A_papain-like"/>
</dbReference>
<dbReference type="SMART" id="SM00277">
    <property type="entry name" value="GRAN"/>
    <property type="match status" value="1"/>
</dbReference>
<dbReference type="SUPFAM" id="SSF57277">
    <property type="entry name" value="Granulin repeat"/>
    <property type="match status" value="1"/>
</dbReference>
<evidence type="ECO:0000256" key="2">
    <source>
        <dbReference type="ARBA" id="ARBA00022807"/>
    </source>
</evidence>
<dbReference type="PROSITE" id="PS00640">
    <property type="entry name" value="THIOL_PROTEASE_ASN"/>
    <property type="match status" value="1"/>
</dbReference>
<evidence type="ECO:0000259" key="7">
    <source>
        <dbReference type="SMART" id="SM00645"/>
    </source>
</evidence>
<sequence>MFALFESWLRMHGKDYGGSVLEGEKENRFRVFKDNLLYVNAHNEKKNSTYSLGLNQFADMSNQEFRAKYTGTKIDKNRRLKRRSAAASTPFRYAEVEAPDSIDWRKKGAVSSVKNQGSCGSCWAFATIGAMEGINAIKTGQLLSLSVQELIDCDRNYNQGCDGGFMDYAFEFIVVNGGIDTEKDYPYSSSDGYCDEAKKNAHVVTIDGYEDVPANDDDALKKAVANQPVSIAIEAGGRDFQLYSRGVFTGECGTDLDHGMLVVGYGTEHGLDYWIVKNSWGSYWGERGYLRMQRNIEANSFGLCGINIEPSYAIKTSPNPPNPGPTPPSPPRTEVCDNWRTCPASHTCCCTFPIGKMCLGWGCCSLDSATCCDDHYHCCPHEYPVCNLTVSKCLKWGDGPMMGGVELMKRTPARANLHAIRQQLGRKSSTSGYTEVPSTSTFEQIAFQ</sequence>
<dbReference type="InterPro" id="IPR000668">
    <property type="entry name" value="Peptidase_C1A_C"/>
</dbReference>
<evidence type="ECO:0000256" key="5">
    <source>
        <dbReference type="SAM" id="MobiDB-lite"/>
    </source>
</evidence>
<feature type="region of interest" description="Disordered" evidence="5">
    <location>
        <begin position="426"/>
        <end position="448"/>
    </location>
</feature>
<evidence type="ECO:0000259" key="6">
    <source>
        <dbReference type="SMART" id="SM00277"/>
    </source>
</evidence>
<dbReference type="Proteomes" id="UP001497512">
    <property type="component" value="Chromosome 11"/>
</dbReference>
<reference evidence="9" key="1">
    <citation type="submission" date="2024-02" db="EMBL/GenBank/DDBJ databases">
        <authorList>
            <consortium name="ELIXIR-Norway"/>
            <consortium name="Elixir Norway"/>
        </authorList>
    </citation>
    <scope>NUCLEOTIDE SEQUENCE</scope>
</reference>
<dbReference type="PANTHER" id="PTHR12411">
    <property type="entry name" value="CYSTEINE PROTEASE FAMILY C1-RELATED"/>
    <property type="match status" value="1"/>
</dbReference>
<evidence type="ECO:0000313" key="9">
    <source>
        <dbReference type="EMBL" id="CAK9196611.1"/>
    </source>
</evidence>
<accession>A0ABP0TH99</accession>
<keyword evidence="4" id="KW-0325">Glycoprotein</keyword>
<evidence type="ECO:0000259" key="8">
    <source>
        <dbReference type="SMART" id="SM00848"/>
    </source>
</evidence>
<feature type="domain" description="Cathepsin propeptide inhibitor" evidence="8">
    <location>
        <begin position="5"/>
        <end position="65"/>
    </location>
</feature>
<dbReference type="Gene3D" id="3.90.70.10">
    <property type="entry name" value="Cysteine proteinases"/>
    <property type="match status" value="1"/>
</dbReference>
<dbReference type="Pfam" id="PF00396">
    <property type="entry name" value="Granulin"/>
    <property type="match status" value="1"/>
</dbReference>
<evidence type="ECO:0000256" key="4">
    <source>
        <dbReference type="ARBA" id="ARBA00023180"/>
    </source>
</evidence>
<name>A0ABP0TH99_9BRYO</name>
<proteinExistence type="inferred from homology"/>
<organism evidence="9 10">
    <name type="scientific">Sphagnum troendelagicum</name>
    <dbReference type="NCBI Taxonomy" id="128251"/>
    <lineage>
        <taxon>Eukaryota</taxon>
        <taxon>Viridiplantae</taxon>
        <taxon>Streptophyta</taxon>
        <taxon>Embryophyta</taxon>
        <taxon>Bryophyta</taxon>
        <taxon>Sphagnophytina</taxon>
        <taxon>Sphagnopsida</taxon>
        <taxon>Sphagnales</taxon>
        <taxon>Sphagnaceae</taxon>
        <taxon>Sphagnum</taxon>
    </lineage>
</organism>
<keyword evidence="2" id="KW-0788">Thiol protease</keyword>
<dbReference type="InterPro" id="IPR025661">
    <property type="entry name" value="Pept_asp_AS"/>
</dbReference>
<dbReference type="InterPro" id="IPR025660">
    <property type="entry name" value="Pept_his_AS"/>
</dbReference>
<dbReference type="SMART" id="SM00848">
    <property type="entry name" value="Inhibitor_I29"/>
    <property type="match status" value="1"/>
</dbReference>
<keyword evidence="10" id="KW-1185">Reference proteome</keyword>
<dbReference type="Gene3D" id="2.10.25.160">
    <property type="entry name" value="Granulin"/>
    <property type="match status" value="1"/>
</dbReference>
<dbReference type="InterPro" id="IPR000118">
    <property type="entry name" value="Granulin"/>
</dbReference>
<dbReference type="PROSITE" id="PS00639">
    <property type="entry name" value="THIOL_PROTEASE_HIS"/>
    <property type="match status" value="1"/>
</dbReference>
<gene>
    <name evidence="9" type="ORF">CSSPTR1EN2_LOCUS3560</name>
</gene>
<feature type="domain" description="Granulins" evidence="6">
    <location>
        <begin position="336"/>
        <end position="393"/>
    </location>
</feature>
<dbReference type="SUPFAM" id="SSF54001">
    <property type="entry name" value="Cysteine proteinases"/>
    <property type="match status" value="1"/>
</dbReference>
<dbReference type="SMART" id="SM00645">
    <property type="entry name" value="Pept_C1"/>
    <property type="match status" value="1"/>
</dbReference>
<keyword evidence="3" id="KW-1015">Disulfide bond</keyword>
<dbReference type="CDD" id="cd02248">
    <property type="entry name" value="Peptidase_C1A"/>
    <property type="match status" value="1"/>
</dbReference>
<evidence type="ECO:0000313" key="10">
    <source>
        <dbReference type="Proteomes" id="UP001497512"/>
    </source>
</evidence>
<feature type="domain" description="Peptidase C1A papain C-terminal" evidence="7">
    <location>
        <begin position="98"/>
        <end position="314"/>
    </location>
</feature>
<dbReference type="InterPro" id="IPR037277">
    <property type="entry name" value="Granulin_sf"/>
</dbReference>
<evidence type="ECO:0000256" key="3">
    <source>
        <dbReference type="ARBA" id="ARBA00023157"/>
    </source>
</evidence>
<dbReference type="PROSITE" id="PS00139">
    <property type="entry name" value="THIOL_PROTEASE_CYS"/>
    <property type="match status" value="1"/>
</dbReference>
<dbReference type="InterPro" id="IPR013128">
    <property type="entry name" value="Peptidase_C1A"/>
</dbReference>
<keyword evidence="2" id="KW-0378">Hydrolase</keyword>
<dbReference type="PRINTS" id="PR00705">
    <property type="entry name" value="PAPAIN"/>
</dbReference>
<dbReference type="InterPro" id="IPR038765">
    <property type="entry name" value="Papain-like_cys_pep_sf"/>
</dbReference>